<name>A0A517R4F5_9PLAN</name>
<protein>
    <submittedName>
        <fullName evidence="2">Uncharacterized protein</fullName>
    </submittedName>
</protein>
<reference evidence="2 3" key="1">
    <citation type="submission" date="2019-02" db="EMBL/GenBank/DDBJ databases">
        <title>Deep-cultivation of Planctomycetes and their phenomic and genomic characterization uncovers novel biology.</title>
        <authorList>
            <person name="Wiegand S."/>
            <person name="Jogler M."/>
            <person name="Boedeker C."/>
            <person name="Pinto D."/>
            <person name="Vollmers J."/>
            <person name="Rivas-Marin E."/>
            <person name="Kohn T."/>
            <person name="Peeters S.H."/>
            <person name="Heuer A."/>
            <person name="Rast P."/>
            <person name="Oberbeckmann S."/>
            <person name="Bunk B."/>
            <person name="Jeske O."/>
            <person name="Meyerdierks A."/>
            <person name="Storesund J.E."/>
            <person name="Kallscheuer N."/>
            <person name="Luecker S."/>
            <person name="Lage O.M."/>
            <person name="Pohl T."/>
            <person name="Merkel B.J."/>
            <person name="Hornburger P."/>
            <person name="Mueller R.-W."/>
            <person name="Bruemmer F."/>
            <person name="Labrenz M."/>
            <person name="Spormann A.M."/>
            <person name="Op den Camp H."/>
            <person name="Overmann J."/>
            <person name="Amann R."/>
            <person name="Jetten M.S.M."/>
            <person name="Mascher T."/>
            <person name="Medema M.H."/>
            <person name="Devos D.P."/>
            <person name="Kaster A.-K."/>
            <person name="Ovreas L."/>
            <person name="Rohde M."/>
            <person name="Galperin M.Y."/>
            <person name="Jogler C."/>
        </authorList>
    </citation>
    <scope>NUCLEOTIDE SEQUENCE [LARGE SCALE GENOMIC DNA]</scope>
    <source>
        <strain evidence="2 3">Pan189</strain>
    </source>
</reference>
<sequence length="56" mass="6327">MKSFSSEAEENNVAPANPPPYRDRAALEAATSIRPIRPNQPEKFTESVRRVRCRGQ</sequence>
<organism evidence="2 3">
    <name type="scientific">Stratiformator vulcanicus</name>
    <dbReference type="NCBI Taxonomy" id="2527980"/>
    <lineage>
        <taxon>Bacteria</taxon>
        <taxon>Pseudomonadati</taxon>
        <taxon>Planctomycetota</taxon>
        <taxon>Planctomycetia</taxon>
        <taxon>Planctomycetales</taxon>
        <taxon>Planctomycetaceae</taxon>
        <taxon>Stratiformator</taxon>
    </lineage>
</organism>
<feature type="region of interest" description="Disordered" evidence="1">
    <location>
        <begin position="1"/>
        <end position="56"/>
    </location>
</feature>
<dbReference type="AlphaFoldDB" id="A0A517R4F5"/>
<dbReference type="EMBL" id="CP036268">
    <property type="protein sequence ID" value="QDT38758.1"/>
    <property type="molecule type" value="Genomic_DNA"/>
</dbReference>
<dbReference type="KEGG" id="svp:Pan189_31560"/>
<proteinExistence type="predicted"/>
<gene>
    <name evidence="2" type="ORF">Pan189_31560</name>
</gene>
<accession>A0A517R4F5</accession>
<evidence type="ECO:0000313" key="2">
    <source>
        <dbReference type="EMBL" id="QDT38758.1"/>
    </source>
</evidence>
<evidence type="ECO:0000256" key="1">
    <source>
        <dbReference type="SAM" id="MobiDB-lite"/>
    </source>
</evidence>
<dbReference type="Proteomes" id="UP000317318">
    <property type="component" value="Chromosome"/>
</dbReference>
<evidence type="ECO:0000313" key="3">
    <source>
        <dbReference type="Proteomes" id="UP000317318"/>
    </source>
</evidence>
<keyword evidence="3" id="KW-1185">Reference proteome</keyword>